<dbReference type="OrthoDB" id="9807026at2"/>
<dbReference type="GO" id="GO:0005886">
    <property type="term" value="C:plasma membrane"/>
    <property type="evidence" value="ECO:0007669"/>
    <property type="project" value="UniProtKB-SubCell"/>
</dbReference>
<comment type="caution">
    <text evidence="13">The sequence shown here is derived from an EMBL/GenBank/DDBJ whole genome shotgun (WGS) entry which is preliminary data.</text>
</comment>
<feature type="region of interest" description="Disordered" evidence="10">
    <location>
        <begin position="491"/>
        <end position="510"/>
    </location>
</feature>
<evidence type="ECO:0000256" key="5">
    <source>
        <dbReference type="ARBA" id="ARBA00022692"/>
    </source>
</evidence>
<keyword evidence="13" id="KW-0282">Flagellum</keyword>
<dbReference type="Proteomes" id="UP000188879">
    <property type="component" value="Unassembled WGS sequence"/>
</dbReference>
<evidence type="ECO:0000256" key="8">
    <source>
        <dbReference type="ARBA" id="ARBA00023143"/>
    </source>
</evidence>
<dbReference type="InterPro" id="IPR000067">
    <property type="entry name" value="FlgMring_FliF"/>
</dbReference>
<dbReference type="InterPro" id="IPR045851">
    <property type="entry name" value="AMP-bd_C_sf"/>
</dbReference>
<dbReference type="Pfam" id="PF08345">
    <property type="entry name" value="YscJ_FliF_C"/>
    <property type="match status" value="1"/>
</dbReference>
<dbReference type="PRINTS" id="PR01009">
    <property type="entry name" value="FLGMRINGFLIF"/>
</dbReference>
<keyword evidence="14" id="KW-1185">Reference proteome</keyword>
<dbReference type="InterPro" id="IPR043427">
    <property type="entry name" value="YscJ/FliF"/>
</dbReference>
<feature type="domain" description="Flagellar M-ring N-terminal" evidence="11">
    <location>
        <begin position="42"/>
        <end position="213"/>
    </location>
</feature>
<evidence type="ECO:0000256" key="6">
    <source>
        <dbReference type="ARBA" id="ARBA00022989"/>
    </source>
</evidence>
<proteinExistence type="inferred from homology"/>
<dbReference type="AlphaFoldDB" id="A0A1V2H5Q3"/>
<comment type="function">
    <text evidence="9">The M ring may be actively involved in energy transduction.</text>
</comment>
<feature type="domain" description="Flagellar M-ring C-terminal" evidence="12">
    <location>
        <begin position="246"/>
        <end position="407"/>
    </location>
</feature>
<dbReference type="PIRSF" id="PIRSF004862">
    <property type="entry name" value="FliF"/>
    <property type="match status" value="1"/>
</dbReference>
<evidence type="ECO:0000313" key="14">
    <source>
        <dbReference type="Proteomes" id="UP000188879"/>
    </source>
</evidence>
<organism evidence="13 14">
    <name type="scientific">Teichococcus deserti</name>
    <dbReference type="NCBI Taxonomy" id="1817963"/>
    <lineage>
        <taxon>Bacteria</taxon>
        <taxon>Pseudomonadati</taxon>
        <taxon>Pseudomonadota</taxon>
        <taxon>Alphaproteobacteria</taxon>
        <taxon>Acetobacterales</taxon>
        <taxon>Roseomonadaceae</taxon>
        <taxon>Roseomonas</taxon>
    </lineage>
</organism>
<dbReference type="NCBIfam" id="TIGR00206">
    <property type="entry name" value="fliF"/>
    <property type="match status" value="1"/>
</dbReference>
<gene>
    <name evidence="13" type="ORF">BKE38_09295</name>
</gene>
<evidence type="ECO:0000256" key="7">
    <source>
        <dbReference type="ARBA" id="ARBA00023136"/>
    </source>
</evidence>
<evidence type="ECO:0000256" key="9">
    <source>
        <dbReference type="PIRNR" id="PIRNR004862"/>
    </source>
</evidence>
<dbReference type="GO" id="GO:0071973">
    <property type="term" value="P:bacterial-type flagellum-dependent cell motility"/>
    <property type="evidence" value="ECO:0007669"/>
    <property type="project" value="InterPro"/>
</dbReference>
<dbReference type="GO" id="GO:0009431">
    <property type="term" value="C:bacterial-type flagellum basal body, MS ring"/>
    <property type="evidence" value="ECO:0007669"/>
    <property type="project" value="InterPro"/>
</dbReference>
<evidence type="ECO:0000256" key="10">
    <source>
        <dbReference type="SAM" id="MobiDB-lite"/>
    </source>
</evidence>
<dbReference type="InterPro" id="IPR013556">
    <property type="entry name" value="Flag_M-ring_C"/>
</dbReference>
<dbReference type="InterPro" id="IPR006182">
    <property type="entry name" value="FliF_N_dom"/>
</dbReference>
<keyword evidence="13" id="KW-0966">Cell projection</keyword>
<dbReference type="EMBL" id="MLCO01000074">
    <property type="protein sequence ID" value="ONG55277.1"/>
    <property type="molecule type" value="Genomic_DNA"/>
</dbReference>
<feature type="compositionally biased region" description="Basic and acidic residues" evidence="10">
    <location>
        <begin position="267"/>
        <end position="277"/>
    </location>
</feature>
<dbReference type="PANTHER" id="PTHR30046:SF0">
    <property type="entry name" value="FLAGELLAR M-RING PROTEIN"/>
    <property type="match status" value="1"/>
</dbReference>
<keyword evidence="4" id="KW-1003">Cell membrane</keyword>
<evidence type="ECO:0000256" key="1">
    <source>
        <dbReference type="ARBA" id="ARBA00004117"/>
    </source>
</evidence>
<evidence type="ECO:0000256" key="2">
    <source>
        <dbReference type="ARBA" id="ARBA00004651"/>
    </source>
</evidence>
<keyword evidence="5" id="KW-0812">Transmembrane</keyword>
<evidence type="ECO:0000259" key="12">
    <source>
        <dbReference type="Pfam" id="PF08345"/>
    </source>
</evidence>
<keyword evidence="6" id="KW-1133">Transmembrane helix</keyword>
<keyword evidence="8 9" id="KW-0975">Bacterial flagellum</keyword>
<reference evidence="13 14" key="1">
    <citation type="submission" date="2016-10" db="EMBL/GenBank/DDBJ databases">
        <title>Draft Genome sequence of Roseomonas sp. strain M3.</title>
        <authorList>
            <person name="Subhash Y."/>
            <person name="Lee S."/>
        </authorList>
    </citation>
    <scope>NUCLEOTIDE SEQUENCE [LARGE SCALE GENOMIC DNA]</scope>
    <source>
        <strain evidence="13 14">M3</strain>
    </source>
</reference>
<evidence type="ECO:0000259" key="11">
    <source>
        <dbReference type="Pfam" id="PF01514"/>
    </source>
</evidence>
<protein>
    <recommendedName>
        <fullName evidence="9">Flagellar M-ring protein</fullName>
    </recommendedName>
</protein>
<keyword evidence="7" id="KW-0472">Membrane</keyword>
<comment type="similarity">
    <text evidence="3 9">Belongs to the FliF family.</text>
</comment>
<dbReference type="GO" id="GO:0003774">
    <property type="term" value="F:cytoskeletal motor activity"/>
    <property type="evidence" value="ECO:0007669"/>
    <property type="project" value="InterPro"/>
</dbReference>
<dbReference type="PANTHER" id="PTHR30046">
    <property type="entry name" value="FLAGELLAR M-RING PROTEIN"/>
    <property type="match status" value="1"/>
</dbReference>
<comment type="subcellular location">
    <subcellularLocation>
        <location evidence="1 9">Bacterial flagellum basal body</location>
    </subcellularLocation>
    <subcellularLocation>
        <location evidence="2">Cell membrane</location>
        <topology evidence="2">Multi-pass membrane protein</topology>
    </subcellularLocation>
</comment>
<accession>A0A1V2H5Q3</accession>
<name>A0A1V2H5Q3_9PROT</name>
<dbReference type="Pfam" id="PF01514">
    <property type="entry name" value="YscJ_FliF"/>
    <property type="match status" value="1"/>
</dbReference>
<evidence type="ECO:0000256" key="4">
    <source>
        <dbReference type="ARBA" id="ARBA00022475"/>
    </source>
</evidence>
<feature type="compositionally biased region" description="Polar residues" evidence="10">
    <location>
        <begin position="281"/>
        <end position="304"/>
    </location>
</feature>
<evidence type="ECO:0000313" key="13">
    <source>
        <dbReference type="EMBL" id="ONG55277.1"/>
    </source>
</evidence>
<evidence type="ECO:0000256" key="3">
    <source>
        <dbReference type="ARBA" id="ARBA00007971"/>
    </source>
</evidence>
<dbReference type="Gene3D" id="3.30.300.30">
    <property type="match status" value="1"/>
</dbReference>
<keyword evidence="13" id="KW-0969">Cilium</keyword>
<sequence length="560" mass="60254">MGRLVASLRAFGPMRLAALGITGLLTLGLIAFLTLRTASAPMGLLYGDLDQRDAGQVVASLEKARVPYRLGRNGSEIMVPEDMIPRLRLNLAREGLPSGGSVGYEIFDRQGGLTTTPFQQDMNRLRALEGELARSIRSLDGVAQARVHLVLPRREPFSRERGEAQGSVVLQMRGVQRLDREGVQAVLHMVAAAVPGLKPQNISIVDGRGELLSRGGQNGASGLVQTQEEIRRAQEMRMSRSVEEMLERILGPGRVRAEATIEMDHDRIQTTEERFDPENQVPRSQSSTNESSRNGEPQNVSVANQLPGAPPAPQASGPQSQEARQEETVNYEIGRTTRNTMREQPVVRRVSVAVLVDGIWEPGENGGPARFRERTPQEVDRISALVRGAIGYNEQRGDRLEVVSLRFADPGFGTQEEQAAGFLGLPALTPTLTARLLESGVYAIVALLALLLVGRPVAKRLVQGMNPRAAGALPGVAGSLPGPDDVLQGSGLGPGLAALSGGDPSEPLSDADQTMIDLAMVSGQIRISSLNTLADLVDKHPEETLAVVRRWLSPDEAAKS</sequence>
<feature type="region of interest" description="Disordered" evidence="10">
    <location>
        <begin position="267"/>
        <end position="327"/>
    </location>
</feature>